<feature type="region of interest" description="Disordered" evidence="1">
    <location>
        <begin position="1"/>
        <end position="44"/>
    </location>
</feature>
<accession>A0A8H7Y924</accession>
<dbReference type="AlphaFoldDB" id="A0A8H7Y924"/>
<evidence type="ECO:0000256" key="1">
    <source>
        <dbReference type="SAM" id="MobiDB-lite"/>
    </source>
</evidence>
<organism evidence="2">
    <name type="scientific">Psilocybe cubensis</name>
    <name type="common">Psychedelic mushroom</name>
    <name type="synonym">Stropharia cubensis</name>
    <dbReference type="NCBI Taxonomy" id="181762"/>
    <lineage>
        <taxon>Eukaryota</taxon>
        <taxon>Fungi</taxon>
        <taxon>Dikarya</taxon>
        <taxon>Basidiomycota</taxon>
        <taxon>Agaricomycotina</taxon>
        <taxon>Agaricomycetes</taxon>
        <taxon>Agaricomycetidae</taxon>
        <taxon>Agaricales</taxon>
        <taxon>Agaricineae</taxon>
        <taxon>Strophariaceae</taxon>
        <taxon>Psilocybe</taxon>
    </lineage>
</organism>
<dbReference type="OrthoDB" id="276261at2759"/>
<dbReference type="EMBL" id="JAFIQS010000001">
    <property type="protein sequence ID" value="KAG5174657.1"/>
    <property type="molecule type" value="Genomic_DNA"/>
</dbReference>
<sequence>MSSRPVSRPWTAQSRSYSTTEQSRPWTGVTGQSRPTTARPQTSASVRYDGSYVLAVLEGRGVSREVGIAALDKDTGKVMLVQVRYPPHVEYMRLLQ</sequence>
<protein>
    <submittedName>
        <fullName evidence="2">Uncharacterized protein</fullName>
    </submittedName>
</protein>
<name>A0A8H7Y924_PSICU</name>
<comment type="caution">
    <text evidence="2">The sequence shown here is derived from an EMBL/GenBank/DDBJ whole genome shotgun (WGS) entry which is preliminary data.</text>
</comment>
<proteinExistence type="predicted"/>
<reference evidence="2" key="1">
    <citation type="submission" date="2021-02" db="EMBL/GenBank/DDBJ databases">
        <title>Psilocybe cubensis genome.</title>
        <authorList>
            <person name="Mckernan K.J."/>
            <person name="Crawford S."/>
            <person name="Trippe A."/>
            <person name="Kane L.T."/>
            <person name="Mclaughlin S."/>
        </authorList>
    </citation>
    <scope>NUCLEOTIDE SEQUENCE [LARGE SCALE GENOMIC DNA]</scope>
    <source>
        <strain evidence="2">MGC-MH-2018</strain>
    </source>
</reference>
<evidence type="ECO:0000313" key="2">
    <source>
        <dbReference type="EMBL" id="KAG5174657.1"/>
    </source>
</evidence>
<gene>
    <name evidence="2" type="ORF">JR316_001319</name>
</gene>